<dbReference type="EMBL" id="BAABGT010000002">
    <property type="protein sequence ID" value="GAA4535039.1"/>
    <property type="molecule type" value="Genomic_DNA"/>
</dbReference>
<comment type="caution">
    <text evidence="1">The sequence shown here is derived from an EMBL/GenBank/DDBJ whole genome shotgun (WGS) entry which is preliminary data.</text>
</comment>
<name>A0ABP8RBU0_9PSEU</name>
<protein>
    <submittedName>
        <fullName evidence="1">Uncharacterized protein</fullName>
    </submittedName>
</protein>
<sequence>MVGPMRIGGVTGWLSAAAGFAVSRVREREDVRRARTESKHGLAEVRPMPISLADWPSASVE</sequence>
<accession>A0ABP8RBU0</accession>
<keyword evidence="2" id="KW-1185">Reference proteome</keyword>
<dbReference type="Proteomes" id="UP001501598">
    <property type="component" value="Unassembled WGS sequence"/>
</dbReference>
<gene>
    <name evidence="1" type="ORF">GCM10023175_00030</name>
</gene>
<reference evidence="2" key="1">
    <citation type="journal article" date="2019" name="Int. J. Syst. Evol. Microbiol.">
        <title>The Global Catalogue of Microorganisms (GCM) 10K type strain sequencing project: providing services to taxonomists for standard genome sequencing and annotation.</title>
        <authorList>
            <consortium name="The Broad Institute Genomics Platform"/>
            <consortium name="The Broad Institute Genome Sequencing Center for Infectious Disease"/>
            <person name="Wu L."/>
            <person name="Ma J."/>
        </authorList>
    </citation>
    <scope>NUCLEOTIDE SEQUENCE [LARGE SCALE GENOMIC DNA]</scope>
    <source>
        <strain evidence="2">JCM 17906</strain>
    </source>
</reference>
<evidence type="ECO:0000313" key="1">
    <source>
        <dbReference type="EMBL" id="GAA4535039.1"/>
    </source>
</evidence>
<evidence type="ECO:0000313" key="2">
    <source>
        <dbReference type="Proteomes" id="UP001501598"/>
    </source>
</evidence>
<organism evidence="1 2">
    <name type="scientific">Pseudonocardia xishanensis</name>
    <dbReference type="NCBI Taxonomy" id="630995"/>
    <lineage>
        <taxon>Bacteria</taxon>
        <taxon>Bacillati</taxon>
        <taxon>Actinomycetota</taxon>
        <taxon>Actinomycetes</taxon>
        <taxon>Pseudonocardiales</taxon>
        <taxon>Pseudonocardiaceae</taxon>
        <taxon>Pseudonocardia</taxon>
    </lineage>
</organism>
<proteinExistence type="predicted"/>